<name>A0AAE1E363_9GAST</name>
<dbReference type="PANTHER" id="PTHR46599:SF3">
    <property type="entry name" value="PIGGYBAC TRANSPOSABLE ELEMENT-DERIVED PROTEIN 4"/>
    <property type="match status" value="1"/>
</dbReference>
<dbReference type="Proteomes" id="UP001283361">
    <property type="component" value="Unassembled WGS sequence"/>
</dbReference>
<accession>A0AAE1E363</accession>
<protein>
    <recommendedName>
        <fullName evidence="1">PiggyBac transposable element-derived protein domain-containing protein</fullName>
    </recommendedName>
</protein>
<comment type="caution">
    <text evidence="2">The sequence shown here is derived from an EMBL/GenBank/DDBJ whole genome shotgun (WGS) entry which is preliminary data.</text>
</comment>
<reference evidence="2" key="1">
    <citation type="journal article" date="2023" name="G3 (Bethesda)">
        <title>A reference genome for the long-term kleptoplast-retaining sea slug Elysia crispata morphotype clarki.</title>
        <authorList>
            <person name="Eastman K.E."/>
            <person name="Pendleton A.L."/>
            <person name="Shaikh M.A."/>
            <person name="Suttiyut T."/>
            <person name="Ogas R."/>
            <person name="Tomko P."/>
            <person name="Gavelis G."/>
            <person name="Widhalm J.R."/>
            <person name="Wisecaver J.H."/>
        </authorList>
    </citation>
    <scope>NUCLEOTIDE SEQUENCE</scope>
    <source>
        <strain evidence="2">ECLA1</strain>
    </source>
</reference>
<dbReference type="PANTHER" id="PTHR46599">
    <property type="entry name" value="PIGGYBAC TRANSPOSABLE ELEMENT-DERIVED PROTEIN 4"/>
    <property type="match status" value="1"/>
</dbReference>
<organism evidence="2 3">
    <name type="scientific">Elysia crispata</name>
    <name type="common">lettuce slug</name>
    <dbReference type="NCBI Taxonomy" id="231223"/>
    <lineage>
        <taxon>Eukaryota</taxon>
        <taxon>Metazoa</taxon>
        <taxon>Spiralia</taxon>
        <taxon>Lophotrochozoa</taxon>
        <taxon>Mollusca</taxon>
        <taxon>Gastropoda</taxon>
        <taxon>Heterobranchia</taxon>
        <taxon>Euthyneura</taxon>
        <taxon>Panpulmonata</taxon>
        <taxon>Sacoglossa</taxon>
        <taxon>Placobranchoidea</taxon>
        <taxon>Plakobranchidae</taxon>
        <taxon>Elysia</taxon>
    </lineage>
</organism>
<dbReference type="EMBL" id="JAWDGP010001483">
    <property type="protein sequence ID" value="KAK3791173.1"/>
    <property type="molecule type" value="Genomic_DNA"/>
</dbReference>
<gene>
    <name evidence="2" type="ORF">RRG08_025027</name>
</gene>
<sequence length="124" mass="14351">MGATDIFLHVNFMFGIHKLPCYYLYWSTDSLLWVSQVADVMSRRRYTDIGKYLQINENTSVAAAGQDRYDPLFKIRLVINSEKHACNTLFRPGAAMIPFRGRLWLKQYIKGKPHPSGVIFPPRL</sequence>
<evidence type="ECO:0000313" key="3">
    <source>
        <dbReference type="Proteomes" id="UP001283361"/>
    </source>
</evidence>
<keyword evidence="3" id="KW-1185">Reference proteome</keyword>
<feature type="domain" description="PiggyBac transposable element-derived protein" evidence="1">
    <location>
        <begin position="6"/>
        <end position="117"/>
    </location>
</feature>
<dbReference type="Pfam" id="PF13843">
    <property type="entry name" value="DDE_Tnp_1_7"/>
    <property type="match status" value="1"/>
</dbReference>
<dbReference type="InterPro" id="IPR029526">
    <property type="entry name" value="PGBD"/>
</dbReference>
<evidence type="ECO:0000313" key="2">
    <source>
        <dbReference type="EMBL" id="KAK3791173.1"/>
    </source>
</evidence>
<evidence type="ECO:0000259" key="1">
    <source>
        <dbReference type="Pfam" id="PF13843"/>
    </source>
</evidence>
<dbReference type="AlphaFoldDB" id="A0AAE1E363"/>
<proteinExistence type="predicted"/>